<dbReference type="KEGG" id="nabu:FZC36_02040"/>
<dbReference type="SUPFAM" id="SSF54713">
    <property type="entry name" value="Elongation factor Ts (EF-Ts), dimerisation domain"/>
    <property type="match status" value="1"/>
</dbReference>
<dbReference type="GO" id="GO:0003746">
    <property type="term" value="F:translation elongation factor activity"/>
    <property type="evidence" value="ECO:0007669"/>
    <property type="project" value="UniProtKB-UniRule"/>
</dbReference>
<dbReference type="CDD" id="cd14275">
    <property type="entry name" value="UBA_EF-Ts"/>
    <property type="match status" value="1"/>
</dbReference>
<dbReference type="InterPro" id="IPR009060">
    <property type="entry name" value="UBA-like_sf"/>
</dbReference>
<evidence type="ECO:0000313" key="8">
    <source>
        <dbReference type="EMBL" id="QEK39199.1"/>
    </source>
</evidence>
<evidence type="ECO:0000256" key="4">
    <source>
        <dbReference type="ARBA" id="ARBA00022768"/>
    </source>
</evidence>
<accession>A0A5C0UHG2</accession>
<name>A0A5C0UHG2_9PROT</name>
<dbReference type="Gene3D" id="1.10.8.10">
    <property type="entry name" value="DNA helicase RuvA subunit, C-terminal domain"/>
    <property type="match status" value="1"/>
</dbReference>
<dbReference type="EMBL" id="CP043314">
    <property type="protein sequence ID" value="QEK39199.1"/>
    <property type="molecule type" value="Genomic_DNA"/>
</dbReference>
<dbReference type="RefSeq" id="WP_148972322.1">
    <property type="nucleotide sequence ID" value="NZ_CP043314.1"/>
</dbReference>
<proteinExistence type="inferred from homology"/>
<feature type="domain" description="Translation elongation factor EFTs/EF1B dimerisation" evidence="7">
    <location>
        <begin position="73"/>
        <end position="271"/>
    </location>
</feature>
<keyword evidence="5 6" id="KW-0648">Protein biosynthesis</keyword>
<keyword evidence="9" id="KW-1185">Reference proteome</keyword>
<dbReference type="InterPro" id="IPR014039">
    <property type="entry name" value="Transl_elong_EFTs/EF1B_dimer"/>
</dbReference>
<comment type="similarity">
    <text evidence="1 6">Belongs to the EF-Ts family.</text>
</comment>
<evidence type="ECO:0000256" key="6">
    <source>
        <dbReference type="HAMAP-Rule" id="MF_00050"/>
    </source>
</evidence>
<evidence type="ECO:0000256" key="2">
    <source>
        <dbReference type="ARBA" id="ARBA00016956"/>
    </source>
</evidence>
<dbReference type="Pfam" id="PF00889">
    <property type="entry name" value="EF_TS"/>
    <property type="match status" value="1"/>
</dbReference>
<dbReference type="OrthoDB" id="9808348at2"/>
<dbReference type="Proteomes" id="UP000324924">
    <property type="component" value="Chromosome"/>
</dbReference>
<evidence type="ECO:0000259" key="7">
    <source>
        <dbReference type="Pfam" id="PF00889"/>
    </source>
</evidence>
<evidence type="ECO:0000256" key="5">
    <source>
        <dbReference type="ARBA" id="ARBA00022917"/>
    </source>
</evidence>
<dbReference type="AlphaFoldDB" id="A0A5C0UHG2"/>
<dbReference type="FunFam" id="1.10.8.10:FF:000001">
    <property type="entry name" value="Elongation factor Ts"/>
    <property type="match status" value="1"/>
</dbReference>
<dbReference type="HAMAP" id="MF_00050">
    <property type="entry name" value="EF_Ts"/>
    <property type="match status" value="1"/>
</dbReference>
<evidence type="ECO:0000256" key="1">
    <source>
        <dbReference type="ARBA" id="ARBA00005532"/>
    </source>
</evidence>
<dbReference type="PANTHER" id="PTHR11741:SF0">
    <property type="entry name" value="ELONGATION FACTOR TS, MITOCHONDRIAL"/>
    <property type="match status" value="1"/>
</dbReference>
<dbReference type="PANTHER" id="PTHR11741">
    <property type="entry name" value="ELONGATION FACTOR TS"/>
    <property type="match status" value="1"/>
</dbReference>
<dbReference type="InterPro" id="IPR001816">
    <property type="entry name" value="Transl_elong_EFTs/EF1B"/>
</dbReference>
<dbReference type="Gene3D" id="3.30.479.20">
    <property type="entry name" value="Elongation factor Ts, dimerisation domain"/>
    <property type="match status" value="2"/>
</dbReference>
<keyword evidence="3 6" id="KW-0963">Cytoplasm</keyword>
<sequence length="274" mass="30857">MSEEKSLLEKIKSVRGRTFAPMGDCKKALMESSQDEEKAIDWLKKKGIASYAKRAGREASEGVAAFEIKDNAGVLLSLQCETDFVAKNEKFYSIAKFLATELLDKELEDIKIDSVSVSDYLMQQSSSLGENIKLGEVIKFDKKDNSYVYGYAHNKYAENVGRIATLVRVSKEDSEFGNNIALNIVGMGAQYLEFSDIPSEEKDRELEILKDSVASLDKSEEDKSKILQGKLEKKLRPSVLMDQVYVKDTKLTVRQYALQSSNEILEFKKISIKD</sequence>
<feature type="region of interest" description="Involved in Mg(2+) ion dislocation from EF-Tu" evidence="6">
    <location>
        <begin position="82"/>
        <end position="85"/>
    </location>
</feature>
<comment type="subcellular location">
    <subcellularLocation>
        <location evidence="6">Cytoplasm</location>
    </subcellularLocation>
</comment>
<organism evidence="8 9">
    <name type="scientific">Candidatus Nesciobacter abundans</name>
    <dbReference type="NCBI Taxonomy" id="2601668"/>
    <lineage>
        <taxon>Bacteria</taxon>
        <taxon>Pseudomonadati</taxon>
        <taxon>Pseudomonadota</taxon>
        <taxon>Alphaproteobacteria</taxon>
        <taxon>Holosporales</taxon>
        <taxon>Holosporaceae</taxon>
        <taxon>Candidatus Nesciobacter</taxon>
    </lineage>
</organism>
<dbReference type="Gene3D" id="1.10.286.20">
    <property type="match status" value="1"/>
</dbReference>
<dbReference type="SUPFAM" id="SSF46934">
    <property type="entry name" value="UBA-like"/>
    <property type="match status" value="1"/>
</dbReference>
<gene>
    <name evidence="6 8" type="primary">tsf</name>
    <name evidence="8" type="ORF">FZC36_02040</name>
</gene>
<keyword evidence="4 6" id="KW-0251">Elongation factor</keyword>
<evidence type="ECO:0000313" key="9">
    <source>
        <dbReference type="Proteomes" id="UP000324924"/>
    </source>
</evidence>
<reference evidence="8 9" key="1">
    <citation type="submission" date="2019-08" db="EMBL/GenBank/DDBJ databases">
        <title>Highly reduced genomes of protist endosymbionts show evolutionary convergence.</title>
        <authorList>
            <person name="George E."/>
            <person name="Husnik F."/>
            <person name="Tashyreva D."/>
            <person name="Prokopchuk G."/>
            <person name="Horak A."/>
            <person name="Kwong W.K."/>
            <person name="Lukes J."/>
            <person name="Keeling P.J."/>
        </authorList>
    </citation>
    <scope>NUCLEOTIDE SEQUENCE [LARGE SCALE GENOMIC DNA]</scope>
    <source>
        <strain evidence="8">1604HC</strain>
    </source>
</reference>
<dbReference type="InterPro" id="IPR036402">
    <property type="entry name" value="EF-Ts_dimer_sf"/>
</dbReference>
<protein>
    <recommendedName>
        <fullName evidence="2 6">Elongation factor Ts</fullName>
        <shortName evidence="6">EF-Ts</shortName>
    </recommendedName>
</protein>
<dbReference type="GO" id="GO:0005737">
    <property type="term" value="C:cytoplasm"/>
    <property type="evidence" value="ECO:0007669"/>
    <property type="project" value="UniProtKB-SubCell"/>
</dbReference>
<dbReference type="NCBIfam" id="TIGR00116">
    <property type="entry name" value="tsf"/>
    <property type="match status" value="1"/>
</dbReference>
<comment type="function">
    <text evidence="6">Associates with the EF-Tu.GDP complex and induces the exchange of GDP to GTP. It remains bound to the aminoacyl-tRNA.EF-Tu.GTP complex up to the GTP hydrolysis stage on the ribosome.</text>
</comment>
<evidence type="ECO:0000256" key="3">
    <source>
        <dbReference type="ARBA" id="ARBA00022490"/>
    </source>
</evidence>